<reference evidence="1" key="1">
    <citation type="submission" date="2021-04" db="EMBL/GenBank/DDBJ databases">
        <authorList>
            <consortium name="Wellcome Sanger Institute Data Sharing"/>
        </authorList>
    </citation>
    <scope>NUCLEOTIDE SEQUENCE [LARGE SCALE GENOMIC DNA]</scope>
</reference>
<accession>A0A3Q1I249</accession>
<dbReference type="AlphaFoldDB" id="A0A3Q1I249"/>
<keyword evidence="2" id="KW-1185">Reference proteome</keyword>
<dbReference type="Proteomes" id="UP000265040">
    <property type="component" value="Chromosome 10"/>
</dbReference>
<dbReference type="Ensembl" id="ENSATET00000013942.2">
    <property type="protein sequence ID" value="ENSATEP00000013724.2"/>
    <property type="gene ID" value="ENSATEG00000009577.2"/>
</dbReference>
<proteinExistence type="predicted"/>
<reference evidence="1" key="2">
    <citation type="submission" date="2025-08" db="UniProtKB">
        <authorList>
            <consortium name="Ensembl"/>
        </authorList>
    </citation>
    <scope>IDENTIFICATION</scope>
</reference>
<protein>
    <submittedName>
        <fullName evidence="1">Uncharacterized protein</fullName>
    </submittedName>
</protein>
<name>A0A3Q1I249_ANATE</name>
<evidence type="ECO:0000313" key="1">
    <source>
        <dbReference type="Ensembl" id="ENSATEP00000013724.2"/>
    </source>
</evidence>
<organism evidence="1 2">
    <name type="scientific">Anabas testudineus</name>
    <name type="common">Climbing perch</name>
    <name type="synonym">Anthias testudineus</name>
    <dbReference type="NCBI Taxonomy" id="64144"/>
    <lineage>
        <taxon>Eukaryota</taxon>
        <taxon>Metazoa</taxon>
        <taxon>Chordata</taxon>
        <taxon>Craniata</taxon>
        <taxon>Vertebrata</taxon>
        <taxon>Euteleostomi</taxon>
        <taxon>Actinopterygii</taxon>
        <taxon>Neopterygii</taxon>
        <taxon>Teleostei</taxon>
        <taxon>Neoteleostei</taxon>
        <taxon>Acanthomorphata</taxon>
        <taxon>Anabantaria</taxon>
        <taxon>Anabantiformes</taxon>
        <taxon>Anabantoidei</taxon>
        <taxon>Anabantidae</taxon>
        <taxon>Anabas</taxon>
    </lineage>
</organism>
<dbReference type="InParanoid" id="A0A3Q1I249"/>
<evidence type="ECO:0000313" key="2">
    <source>
        <dbReference type="Proteomes" id="UP000265040"/>
    </source>
</evidence>
<sequence>MLTSHLGPVPCAWITELRLSLLTVWKMPSTSCSLKQTLVYHVTEKPLSVCVLLFVMKMGFRQMDGDILERKCNLRGVAQNGRIVMVTAVLHPRCRWSGGISFQL</sequence>
<reference evidence="1" key="3">
    <citation type="submission" date="2025-09" db="UniProtKB">
        <authorList>
            <consortium name="Ensembl"/>
        </authorList>
    </citation>
    <scope>IDENTIFICATION</scope>
</reference>